<dbReference type="InterPro" id="IPR001959">
    <property type="entry name" value="Transposase"/>
</dbReference>
<evidence type="ECO:0000256" key="4">
    <source>
        <dbReference type="ARBA" id="ARBA00022833"/>
    </source>
</evidence>
<evidence type="ECO:0000259" key="10">
    <source>
        <dbReference type="Pfam" id="PF12323"/>
    </source>
</evidence>
<comment type="caution">
    <text evidence="11">The sequence shown here is derived from an EMBL/GenBank/DDBJ whole genome shotgun (WGS) entry which is preliminary data.</text>
</comment>
<protein>
    <submittedName>
        <fullName evidence="11">IS200/IS605 family element transposase accessory protein TnpB</fullName>
    </submittedName>
</protein>
<comment type="similarity">
    <text evidence="1">In the C-terminal section; belongs to the transposase 35 family.</text>
</comment>
<evidence type="ECO:0000256" key="3">
    <source>
        <dbReference type="ARBA" id="ARBA00022723"/>
    </source>
</evidence>
<evidence type="ECO:0000259" key="9">
    <source>
        <dbReference type="Pfam" id="PF07282"/>
    </source>
</evidence>
<keyword evidence="3" id="KW-0479">Metal-binding</keyword>
<evidence type="ECO:0000256" key="5">
    <source>
        <dbReference type="ARBA" id="ARBA00023125"/>
    </source>
</evidence>
<sequence>MAEKPYVWHLGFKTKLVPTPEQVQYFARACGVARFAYNWALEQWHEQYRAHKAEPESVPLPNECALRRKLNKIKRQEFPWMLEVTKCAPQFAIKSLGKAYANHFRNPKHFGFPTFKRKFRNDSFTISNDQFKLEGSRICIPKLGWVRMCEPLRFKNAKVLSAVISRQADSWYVSLNCEVSDLDHLVPAENQGRIGIDLGISKLATLSNGLEFEAPKPLKNLLGKLKKKQKKFSRAKKGSNNSSKLAVEIARLHRRIGNIRKDALHKLTTFIAANYSEVVIEDLNVKGMMANHCLARAIADIGFYEFRRQLEYKIELRGGRLIVADRFFPSSKLCRFCHKKNDGLQLSDREWVCPHCGAKIESRDLNAAINLCHYPESVYWWSESTADYAPPAVAHHEKSEPDVSPVSLQGDRGGQCRSQTRGKQSRG</sequence>
<dbReference type="Pfam" id="PF01385">
    <property type="entry name" value="OrfB_IS605"/>
    <property type="match status" value="1"/>
</dbReference>
<evidence type="ECO:0000313" key="11">
    <source>
        <dbReference type="EMBL" id="MBM6705001.1"/>
    </source>
</evidence>
<proteinExistence type="inferred from homology"/>
<dbReference type="Pfam" id="PF07282">
    <property type="entry name" value="Cas12f1-like_TNB"/>
    <property type="match status" value="1"/>
</dbReference>
<evidence type="ECO:0000313" key="12">
    <source>
        <dbReference type="Proteomes" id="UP000715095"/>
    </source>
</evidence>
<keyword evidence="2" id="KW-0815">Transposition</keyword>
<feature type="domain" description="Probable transposase IS891/IS1136/IS1341" evidence="8">
    <location>
        <begin position="185"/>
        <end position="290"/>
    </location>
</feature>
<keyword evidence="6" id="KW-0233">DNA recombination</keyword>
<reference evidence="11 12" key="1">
    <citation type="journal article" date="2021" name="Sci. Rep.">
        <title>The distribution of antibiotic resistance genes in chicken gut microbiota commensals.</title>
        <authorList>
            <person name="Juricova H."/>
            <person name="Matiasovicova J."/>
            <person name="Kubasova T."/>
            <person name="Cejkova D."/>
            <person name="Rychlik I."/>
        </authorList>
    </citation>
    <scope>NUCLEOTIDE SEQUENCE [LARGE SCALE GENOMIC DNA]</scope>
    <source>
        <strain evidence="11 12">An829</strain>
    </source>
</reference>
<dbReference type="NCBIfam" id="NF040570">
    <property type="entry name" value="guided_TnpB"/>
    <property type="match status" value="1"/>
</dbReference>
<name>A0ABS2DUG3_9BURK</name>
<evidence type="ECO:0000256" key="2">
    <source>
        <dbReference type="ARBA" id="ARBA00022578"/>
    </source>
</evidence>
<feature type="domain" description="Cas12f1-like TNB" evidence="9">
    <location>
        <begin position="303"/>
        <end position="371"/>
    </location>
</feature>
<feature type="compositionally biased region" description="Polar residues" evidence="7">
    <location>
        <begin position="416"/>
        <end position="427"/>
    </location>
</feature>
<dbReference type="Pfam" id="PF12323">
    <property type="entry name" value="HTH_OrfB_IS605"/>
    <property type="match status" value="1"/>
</dbReference>
<dbReference type="RefSeq" id="WP_205104592.1">
    <property type="nucleotide sequence ID" value="NZ_JACJJC010000051.1"/>
</dbReference>
<keyword evidence="5" id="KW-0238">DNA-binding</keyword>
<keyword evidence="4" id="KW-0862">Zinc</keyword>
<feature type="domain" description="Transposase putative helix-turn-helix" evidence="10">
    <location>
        <begin position="10"/>
        <end position="52"/>
    </location>
</feature>
<evidence type="ECO:0000259" key="8">
    <source>
        <dbReference type="Pfam" id="PF01385"/>
    </source>
</evidence>
<dbReference type="EMBL" id="JACJJC010000051">
    <property type="protein sequence ID" value="MBM6705001.1"/>
    <property type="molecule type" value="Genomic_DNA"/>
</dbReference>
<evidence type="ECO:0000256" key="7">
    <source>
        <dbReference type="SAM" id="MobiDB-lite"/>
    </source>
</evidence>
<feature type="region of interest" description="Disordered" evidence="7">
    <location>
        <begin position="391"/>
        <end position="427"/>
    </location>
</feature>
<accession>A0ABS2DUG3</accession>
<dbReference type="InterPro" id="IPR010095">
    <property type="entry name" value="Cas12f1-like_TNB"/>
</dbReference>
<dbReference type="InterPro" id="IPR021027">
    <property type="entry name" value="Transposase_put_HTH"/>
</dbReference>
<evidence type="ECO:0000256" key="6">
    <source>
        <dbReference type="ARBA" id="ARBA00023172"/>
    </source>
</evidence>
<feature type="non-terminal residue" evidence="11">
    <location>
        <position position="427"/>
    </location>
</feature>
<keyword evidence="12" id="KW-1185">Reference proteome</keyword>
<dbReference type="Proteomes" id="UP000715095">
    <property type="component" value="Unassembled WGS sequence"/>
</dbReference>
<organism evidence="11 12">
    <name type="scientific">Sutterella massiliensis</name>
    <dbReference type="NCBI Taxonomy" id="1816689"/>
    <lineage>
        <taxon>Bacteria</taxon>
        <taxon>Pseudomonadati</taxon>
        <taxon>Pseudomonadota</taxon>
        <taxon>Betaproteobacteria</taxon>
        <taxon>Burkholderiales</taxon>
        <taxon>Sutterellaceae</taxon>
        <taxon>Sutterella</taxon>
    </lineage>
</organism>
<gene>
    <name evidence="11" type="primary">tnpB</name>
    <name evidence="11" type="ORF">H6A60_11040</name>
</gene>
<evidence type="ECO:0000256" key="1">
    <source>
        <dbReference type="ARBA" id="ARBA00008761"/>
    </source>
</evidence>
<dbReference type="NCBIfam" id="TIGR01766">
    <property type="entry name" value="IS200/IS605 family accessory protein TnpB-like domain"/>
    <property type="match status" value="1"/>
</dbReference>